<comment type="caution">
    <text evidence="2">The sequence shown here is derived from an EMBL/GenBank/DDBJ whole genome shotgun (WGS) entry which is preliminary data.</text>
</comment>
<reference evidence="2" key="1">
    <citation type="submission" date="2023-05" db="EMBL/GenBank/DDBJ databases">
        <title>Whole genome sequence of Commensalibacter sp.</title>
        <authorList>
            <person name="Charoenyingcharoen P."/>
            <person name="Yukphan P."/>
        </authorList>
    </citation>
    <scope>NUCLEOTIDE SEQUENCE</scope>
    <source>
        <strain evidence="2">TBRC 10068</strain>
    </source>
</reference>
<evidence type="ECO:0000256" key="1">
    <source>
        <dbReference type="SAM" id="MobiDB-lite"/>
    </source>
</evidence>
<proteinExistence type="predicted"/>
<dbReference type="RefSeq" id="WP_281462819.1">
    <property type="nucleotide sequence ID" value="NZ_JASBAN010000001.1"/>
</dbReference>
<feature type="region of interest" description="Disordered" evidence="1">
    <location>
        <begin position="22"/>
        <end position="53"/>
    </location>
</feature>
<accession>A0ABT6QA66</accession>
<feature type="compositionally biased region" description="Low complexity" evidence="1">
    <location>
        <begin position="39"/>
        <end position="53"/>
    </location>
</feature>
<organism evidence="2 3">
    <name type="scientific">Commensalibacter nepenthis</name>
    <dbReference type="NCBI Taxonomy" id="3043872"/>
    <lineage>
        <taxon>Bacteria</taxon>
        <taxon>Pseudomonadati</taxon>
        <taxon>Pseudomonadota</taxon>
        <taxon>Alphaproteobacteria</taxon>
        <taxon>Acetobacterales</taxon>
        <taxon>Acetobacteraceae</taxon>
    </lineage>
</organism>
<evidence type="ECO:0000313" key="3">
    <source>
        <dbReference type="Proteomes" id="UP001431775"/>
    </source>
</evidence>
<evidence type="ECO:0000313" key="2">
    <source>
        <dbReference type="EMBL" id="MDI2113205.1"/>
    </source>
</evidence>
<gene>
    <name evidence="2" type="ORF">QJV33_07945</name>
</gene>
<dbReference type="EMBL" id="JASBAN010000001">
    <property type="protein sequence ID" value="MDI2113205.1"/>
    <property type="molecule type" value="Genomic_DNA"/>
</dbReference>
<name>A0ABT6QA66_9PROT</name>
<dbReference type="Proteomes" id="UP001431775">
    <property type="component" value="Unassembled WGS sequence"/>
</dbReference>
<sequence>MKKPLNLHITKPIIEGYVVKGGVNKNNVTPPAPKPTPSPSFSSSSIFNNKKDK</sequence>
<keyword evidence="3" id="KW-1185">Reference proteome</keyword>
<protein>
    <submittedName>
        <fullName evidence="2">Uncharacterized protein</fullName>
    </submittedName>
</protein>